<dbReference type="EMBL" id="CP036339">
    <property type="protein sequence ID" value="QDT73319.1"/>
    <property type="molecule type" value="Genomic_DNA"/>
</dbReference>
<dbReference type="GO" id="GO:0003677">
    <property type="term" value="F:DNA binding"/>
    <property type="evidence" value="ECO:0007669"/>
    <property type="project" value="InterPro"/>
</dbReference>
<dbReference type="InterPro" id="IPR010982">
    <property type="entry name" value="Lambda_DNA-bd_dom_sf"/>
</dbReference>
<evidence type="ECO:0000259" key="1">
    <source>
        <dbReference type="Pfam" id="PF13744"/>
    </source>
</evidence>
<protein>
    <recommendedName>
        <fullName evidence="1">HigA2-like helix-turn-helix domain-containing protein</fullName>
    </recommendedName>
</protein>
<evidence type="ECO:0000313" key="2">
    <source>
        <dbReference type="EMBL" id="QDT73319.1"/>
    </source>
</evidence>
<dbReference type="RefSeq" id="WP_145432921.1">
    <property type="nucleotide sequence ID" value="NZ_CP036339.1"/>
</dbReference>
<dbReference type="InterPro" id="IPR039554">
    <property type="entry name" value="HigA2-like_HTH"/>
</dbReference>
<organism evidence="2 3">
    <name type="scientific">Lacipirellula limnantheis</name>
    <dbReference type="NCBI Taxonomy" id="2528024"/>
    <lineage>
        <taxon>Bacteria</taxon>
        <taxon>Pseudomonadati</taxon>
        <taxon>Planctomycetota</taxon>
        <taxon>Planctomycetia</taxon>
        <taxon>Pirellulales</taxon>
        <taxon>Lacipirellulaceae</taxon>
        <taxon>Lacipirellula</taxon>
    </lineage>
</organism>
<accession>A0A517TY72</accession>
<proteinExistence type="predicted"/>
<feature type="domain" description="HigA2-like helix-turn-helix" evidence="1">
    <location>
        <begin position="16"/>
        <end position="94"/>
    </location>
</feature>
<sequence length="105" mass="11948">MHAKKNEPTHVSSGNIFEDLGFPSEEASILLLKASMHSEILKAIEKQKLTPRQLEKVLGVPQPRVSELMRGKISGMTLDLLGKYLYRLGREVKVTSRERECLFRL</sequence>
<dbReference type="AlphaFoldDB" id="A0A517TY72"/>
<dbReference type="Pfam" id="PF13744">
    <property type="entry name" value="HTH_37"/>
    <property type="match status" value="1"/>
</dbReference>
<dbReference type="SUPFAM" id="SSF47413">
    <property type="entry name" value="lambda repressor-like DNA-binding domains"/>
    <property type="match status" value="1"/>
</dbReference>
<keyword evidence="3" id="KW-1185">Reference proteome</keyword>
<dbReference type="OrthoDB" id="280536at2"/>
<evidence type="ECO:0000313" key="3">
    <source>
        <dbReference type="Proteomes" id="UP000317909"/>
    </source>
</evidence>
<reference evidence="2 3" key="1">
    <citation type="submission" date="2019-02" db="EMBL/GenBank/DDBJ databases">
        <title>Deep-cultivation of Planctomycetes and their phenomic and genomic characterization uncovers novel biology.</title>
        <authorList>
            <person name="Wiegand S."/>
            <person name="Jogler M."/>
            <person name="Boedeker C."/>
            <person name="Pinto D."/>
            <person name="Vollmers J."/>
            <person name="Rivas-Marin E."/>
            <person name="Kohn T."/>
            <person name="Peeters S.H."/>
            <person name="Heuer A."/>
            <person name="Rast P."/>
            <person name="Oberbeckmann S."/>
            <person name="Bunk B."/>
            <person name="Jeske O."/>
            <person name="Meyerdierks A."/>
            <person name="Storesund J.E."/>
            <person name="Kallscheuer N."/>
            <person name="Luecker S."/>
            <person name="Lage O.M."/>
            <person name="Pohl T."/>
            <person name="Merkel B.J."/>
            <person name="Hornburger P."/>
            <person name="Mueller R.-W."/>
            <person name="Bruemmer F."/>
            <person name="Labrenz M."/>
            <person name="Spormann A.M."/>
            <person name="Op den Camp H."/>
            <person name="Overmann J."/>
            <person name="Amann R."/>
            <person name="Jetten M.S.M."/>
            <person name="Mascher T."/>
            <person name="Medema M.H."/>
            <person name="Devos D.P."/>
            <person name="Kaster A.-K."/>
            <person name="Ovreas L."/>
            <person name="Rohde M."/>
            <person name="Galperin M.Y."/>
            <person name="Jogler C."/>
        </authorList>
    </citation>
    <scope>NUCLEOTIDE SEQUENCE [LARGE SCALE GENOMIC DNA]</scope>
    <source>
        <strain evidence="2 3">I41</strain>
    </source>
</reference>
<gene>
    <name evidence="2" type="ORF">I41_25080</name>
</gene>
<dbReference type="Proteomes" id="UP000317909">
    <property type="component" value="Chromosome"/>
</dbReference>
<name>A0A517TY72_9BACT</name>
<dbReference type="KEGG" id="llh:I41_25080"/>
<dbReference type="Gene3D" id="1.10.260.40">
    <property type="entry name" value="lambda repressor-like DNA-binding domains"/>
    <property type="match status" value="1"/>
</dbReference>